<name>A0ABR1F6S3_9ASCO</name>
<evidence type="ECO:0000256" key="2">
    <source>
        <dbReference type="ARBA" id="ARBA00009967"/>
    </source>
</evidence>
<keyword evidence="3" id="KW-0285">Flavoprotein</keyword>
<keyword evidence="5" id="KW-0274">FAD</keyword>
<dbReference type="PIRSF" id="PIRSF036292">
    <property type="entry name" value="Prenylcysteine_oxidase"/>
    <property type="match status" value="1"/>
</dbReference>
<evidence type="ECO:0000256" key="3">
    <source>
        <dbReference type="ARBA" id="ARBA00022630"/>
    </source>
</evidence>
<comment type="similarity">
    <text evidence="2">Belongs to the prenylcysteine oxidase family.</text>
</comment>
<dbReference type="GeneID" id="90035309"/>
<keyword evidence="6" id="KW-0560">Oxidoreductase</keyword>
<evidence type="ECO:0000256" key="5">
    <source>
        <dbReference type="ARBA" id="ARBA00022827"/>
    </source>
</evidence>
<accession>A0ABR1F6S3</accession>
<dbReference type="Gene3D" id="3.50.50.60">
    <property type="entry name" value="FAD/NAD(P)-binding domain"/>
    <property type="match status" value="1"/>
</dbReference>
<feature type="chain" id="PRO_5045440827" evidence="8">
    <location>
        <begin position="25"/>
        <end position="501"/>
    </location>
</feature>
<evidence type="ECO:0000259" key="9">
    <source>
        <dbReference type="Pfam" id="PF07156"/>
    </source>
</evidence>
<gene>
    <name evidence="10" type="ORF">BZA70DRAFT_162181</name>
</gene>
<protein>
    <submittedName>
        <fullName evidence="10">Prenylcysteine lyase</fullName>
    </submittedName>
</protein>
<proteinExistence type="inferred from homology"/>
<dbReference type="PANTHER" id="PTHR15944">
    <property type="entry name" value="FARNESYLCYSTEINE LYASE"/>
    <property type="match status" value="1"/>
</dbReference>
<comment type="cofactor">
    <cofactor evidence="1">
        <name>FAD</name>
        <dbReference type="ChEBI" id="CHEBI:57692"/>
    </cofactor>
</comment>
<keyword evidence="4 8" id="KW-0732">Signal</keyword>
<evidence type="ECO:0000313" key="11">
    <source>
        <dbReference type="Proteomes" id="UP001498771"/>
    </source>
</evidence>
<dbReference type="InterPro" id="IPR017046">
    <property type="entry name" value="Prenylcysteine_Oxase1"/>
</dbReference>
<comment type="caution">
    <text evidence="10">The sequence shown here is derived from an EMBL/GenBank/DDBJ whole genome shotgun (WGS) entry which is preliminary data.</text>
</comment>
<evidence type="ECO:0000313" key="10">
    <source>
        <dbReference type="EMBL" id="KAK7205544.1"/>
    </source>
</evidence>
<keyword evidence="7" id="KW-0325">Glycoprotein</keyword>
<organism evidence="10 11">
    <name type="scientific">Myxozyma melibiosi</name>
    <dbReference type="NCBI Taxonomy" id="54550"/>
    <lineage>
        <taxon>Eukaryota</taxon>
        <taxon>Fungi</taxon>
        <taxon>Dikarya</taxon>
        <taxon>Ascomycota</taxon>
        <taxon>Saccharomycotina</taxon>
        <taxon>Lipomycetes</taxon>
        <taxon>Lipomycetales</taxon>
        <taxon>Lipomycetaceae</taxon>
        <taxon>Myxozyma</taxon>
    </lineage>
</organism>
<evidence type="ECO:0000256" key="4">
    <source>
        <dbReference type="ARBA" id="ARBA00022729"/>
    </source>
</evidence>
<feature type="domain" description="Prenylcysteine lyase" evidence="9">
    <location>
        <begin position="157"/>
        <end position="495"/>
    </location>
</feature>
<dbReference type="GO" id="GO:0016829">
    <property type="term" value="F:lyase activity"/>
    <property type="evidence" value="ECO:0007669"/>
    <property type="project" value="UniProtKB-KW"/>
</dbReference>
<dbReference type="Pfam" id="PF07156">
    <property type="entry name" value="Prenylcys_lyase"/>
    <property type="match status" value="1"/>
</dbReference>
<evidence type="ECO:0000256" key="8">
    <source>
        <dbReference type="SAM" id="SignalP"/>
    </source>
</evidence>
<dbReference type="Proteomes" id="UP001498771">
    <property type="component" value="Unassembled WGS sequence"/>
</dbReference>
<dbReference type="InterPro" id="IPR010795">
    <property type="entry name" value="Prenylcys_lyase"/>
</dbReference>
<dbReference type="InterPro" id="IPR036188">
    <property type="entry name" value="FAD/NAD-bd_sf"/>
</dbReference>
<feature type="signal peptide" evidence="8">
    <location>
        <begin position="1"/>
        <end position="24"/>
    </location>
</feature>
<dbReference type="Pfam" id="PF13450">
    <property type="entry name" value="NAD_binding_8"/>
    <property type="match status" value="1"/>
</dbReference>
<sequence length="501" mass="55103">MHLNPVNAALAVQLGLCLISTVAAEQQVFAPDENSLETPAQTTKERIAIIGAGAGGSSAAYYLQKYSNYSYAITVYDKNDYIGGRTTTVNVHDDARWPVELGASIFVKQNLNLVAAVQEFGLEIRTAELGRVRKMDNVTISDSIGIWNGKSFVYEAQSDSSWLNMGKLLWKYGMSPIKARSLAKKTVAKFLNYYSSVYFPFKDLTTATQDSGLTELTGETTLKYFTKYGISKLFTNHIVQAATRVNYAQNVHQLHALEATVCLAADEGLNVEGGNWKIFDNMLKASGADLQLSTAVSEIVAAGDEGKFLVLAGDSSEEFDQVIIASPYHQTGIKGLELPIKKVPYMTLHVTLVASTKRLSPAYFGLADGAFVPTMVLTTMPETGAAHSPPLFNSVSIVRYIPELNQYVYKIFSPSKMQPAFLQLLFEQGAEFPWVYEKVWNPYPRMDTIEEFQDWKVHEDGIWYLNGMEQFISTMETSSLAGANVAALIVGSANKTALSVP</sequence>
<evidence type="ECO:0000256" key="1">
    <source>
        <dbReference type="ARBA" id="ARBA00001974"/>
    </source>
</evidence>
<keyword evidence="10" id="KW-0456">Lyase</keyword>
<dbReference type="PRINTS" id="PR00419">
    <property type="entry name" value="ADXRDTASE"/>
</dbReference>
<dbReference type="RefSeq" id="XP_064768577.1">
    <property type="nucleotide sequence ID" value="XM_064909797.1"/>
</dbReference>
<dbReference type="SUPFAM" id="SSF51905">
    <property type="entry name" value="FAD/NAD(P)-binding domain"/>
    <property type="match status" value="1"/>
</dbReference>
<evidence type="ECO:0000256" key="7">
    <source>
        <dbReference type="ARBA" id="ARBA00023180"/>
    </source>
</evidence>
<evidence type="ECO:0000256" key="6">
    <source>
        <dbReference type="ARBA" id="ARBA00023002"/>
    </source>
</evidence>
<dbReference type="PANTHER" id="PTHR15944:SF0">
    <property type="entry name" value="PRENYLCYSTEINE LYASE DOMAIN-CONTAINING PROTEIN"/>
    <property type="match status" value="1"/>
</dbReference>
<dbReference type="EMBL" id="JBBJBU010000005">
    <property type="protein sequence ID" value="KAK7205544.1"/>
    <property type="molecule type" value="Genomic_DNA"/>
</dbReference>
<keyword evidence="11" id="KW-1185">Reference proteome</keyword>
<reference evidence="10 11" key="1">
    <citation type="submission" date="2024-03" db="EMBL/GenBank/DDBJ databases">
        <title>Genome-scale model development and genomic sequencing of the oleaginous clade Lipomyces.</title>
        <authorList>
            <consortium name="Lawrence Berkeley National Laboratory"/>
            <person name="Czajka J.J."/>
            <person name="Han Y."/>
            <person name="Kim J."/>
            <person name="Mondo S.J."/>
            <person name="Hofstad B.A."/>
            <person name="Robles A."/>
            <person name="Haridas S."/>
            <person name="Riley R."/>
            <person name="LaButti K."/>
            <person name="Pangilinan J."/>
            <person name="Andreopoulos W."/>
            <person name="Lipzen A."/>
            <person name="Yan J."/>
            <person name="Wang M."/>
            <person name="Ng V."/>
            <person name="Grigoriev I.V."/>
            <person name="Spatafora J.W."/>
            <person name="Magnuson J.K."/>
            <person name="Baker S.E."/>
            <person name="Pomraning K.R."/>
        </authorList>
    </citation>
    <scope>NUCLEOTIDE SEQUENCE [LARGE SCALE GENOMIC DNA]</scope>
    <source>
        <strain evidence="10 11">Phaff 52-87</strain>
    </source>
</reference>